<name>A0A284VTB4_9EURY</name>
<dbReference type="OrthoDB" id="145514at2157"/>
<protein>
    <recommendedName>
        <fullName evidence="3">NERD domain-containing protein</fullName>
    </recommendedName>
</protein>
<dbReference type="EMBL" id="FZMP01000227">
    <property type="protein sequence ID" value="SNQ62536.1"/>
    <property type="molecule type" value="Genomic_DNA"/>
</dbReference>
<evidence type="ECO:0008006" key="3">
    <source>
        <dbReference type="Google" id="ProtNLM"/>
    </source>
</evidence>
<organism evidence="1 2">
    <name type="scientific">Candidatus Methanoperedens nitratireducens</name>
    <dbReference type="NCBI Taxonomy" id="1392998"/>
    <lineage>
        <taxon>Archaea</taxon>
        <taxon>Methanobacteriati</taxon>
        <taxon>Methanobacteriota</taxon>
        <taxon>Stenosarchaea group</taxon>
        <taxon>Methanomicrobia</taxon>
        <taxon>Methanosarcinales</taxon>
        <taxon>ANME-2 cluster</taxon>
        <taxon>Candidatus Methanoperedentaceae</taxon>
        <taxon>Candidatus Methanoperedens</taxon>
    </lineage>
</organism>
<dbReference type="Proteomes" id="UP000218615">
    <property type="component" value="Unassembled WGS sequence"/>
</dbReference>
<evidence type="ECO:0000313" key="1">
    <source>
        <dbReference type="EMBL" id="SNQ62536.1"/>
    </source>
</evidence>
<evidence type="ECO:0000313" key="2">
    <source>
        <dbReference type="Proteomes" id="UP000218615"/>
    </source>
</evidence>
<proteinExistence type="predicted"/>
<dbReference type="RefSeq" id="WP_096207079.1">
    <property type="nucleotide sequence ID" value="NZ_FZMP01000227.1"/>
</dbReference>
<dbReference type="STRING" id="1392998.ANME2D_03399"/>
<sequence length="180" mass="20979">MELKAEPYTLKLRPDVQSSERAMRSSLNLQWCSGVLFNVLAFKNMANKVEFDAILWNDEAMLFIEYKDSTTMYKNLEAKRAQQIKGIARNIARAFGFQKYNFIIVVNGIEQRTEKGTAVVIPLNELTSYTPEFESAIEELDYVGWLLSKYERKDNPVEFTRELVLKELKTLHDKIEQVNR</sequence>
<dbReference type="AlphaFoldDB" id="A0A284VTB4"/>
<gene>
    <name evidence="1" type="ORF">MNV_780004</name>
</gene>
<reference evidence="2" key="1">
    <citation type="submission" date="2017-06" db="EMBL/GenBank/DDBJ databases">
        <authorList>
            <person name="Cremers G."/>
        </authorList>
    </citation>
    <scope>NUCLEOTIDE SEQUENCE [LARGE SCALE GENOMIC DNA]</scope>
</reference>
<accession>A0A284VTB4</accession>
<keyword evidence="2" id="KW-1185">Reference proteome</keyword>